<reference evidence="1 2" key="1">
    <citation type="journal article" date="2019" name="Int. J. Syst. Evol. Microbiol.">
        <title>The Global Catalogue of Microorganisms (GCM) 10K type strain sequencing project: providing services to taxonomists for standard genome sequencing and annotation.</title>
        <authorList>
            <consortium name="The Broad Institute Genomics Platform"/>
            <consortium name="The Broad Institute Genome Sequencing Center for Infectious Disease"/>
            <person name="Wu L."/>
            <person name="Ma J."/>
        </authorList>
    </citation>
    <scope>NUCLEOTIDE SEQUENCE [LARGE SCALE GENOMIC DNA]</scope>
    <source>
        <strain evidence="1 2">DT92</strain>
    </source>
</reference>
<evidence type="ECO:0000313" key="2">
    <source>
        <dbReference type="Proteomes" id="UP001596368"/>
    </source>
</evidence>
<dbReference type="SUPFAM" id="SSF52091">
    <property type="entry name" value="SpoIIaa-like"/>
    <property type="match status" value="1"/>
</dbReference>
<accession>A0ABD5XVU7</accession>
<dbReference type="InterPro" id="IPR038396">
    <property type="entry name" value="SpoIIAA-like_sf"/>
</dbReference>
<sequence length="57" mass="6677">MWRRFSDDIYRFAIVGQGRLLAWASGVADRLTDVEVEFFDHDDRDEAWDWISEGIAA</sequence>
<dbReference type="InterPro" id="IPR021866">
    <property type="entry name" value="SpoIIAA-like"/>
</dbReference>
<proteinExistence type="predicted"/>
<dbReference type="AlphaFoldDB" id="A0ABD5XVU7"/>
<evidence type="ECO:0000313" key="1">
    <source>
        <dbReference type="EMBL" id="MFC7137578.1"/>
    </source>
</evidence>
<organism evidence="1 2">
    <name type="scientific">Halobaculum litoreum</name>
    <dbReference type="NCBI Taxonomy" id="3031998"/>
    <lineage>
        <taxon>Archaea</taxon>
        <taxon>Methanobacteriati</taxon>
        <taxon>Methanobacteriota</taxon>
        <taxon>Stenosarchaea group</taxon>
        <taxon>Halobacteria</taxon>
        <taxon>Halobacteriales</taxon>
        <taxon>Haloferacaceae</taxon>
        <taxon>Halobaculum</taxon>
    </lineage>
</organism>
<dbReference type="Proteomes" id="UP001596368">
    <property type="component" value="Unassembled WGS sequence"/>
</dbReference>
<gene>
    <name evidence="1" type="ORF">ACFQRB_16260</name>
</gene>
<dbReference type="EMBL" id="JBHSZG010000002">
    <property type="protein sequence ID" value="MFC7137578.1"/>
    <property type="molecule type" value="Genomic_DNA"/>
</dbReference>
<dbReference type="Gene3D" id="3.40.50.10600">
    <property type="entry name" value="SpoIIaa-like domains"/>
    <property type="match status" value="1"/>
</dbReference>
<dbReference type="InterPro" id="IPR036513">
    <property type="entry name" value="STAS_dom_sf"/>
</dbReference>
<dbReference type="Pfam" id="PF11964">
    <property type="entry name" value="SpoIIAA-like"/>
    <property type="match status" value="1"/>
</dbReference>
<keyword evidence="2" id="KW-1185">Reference proteome</keyword>
<comment type="caution">
    <text evidence="1">The sequence shown here is derived from an EMBL/GenBank/DDBJ whole genome shotgun (WGS) entry which is preliminary data.</text>
</comment>
<protein>
    <submittedName>
        <fullName evidence="1">STAS/SEC14 domain-containing protein</fullName>
    </submittedName>
</protein>
<name>A0ABD5XVU7_9EURY</name>